<keyword evidence="2" id="KW-1185">Reference proteome</keyword>
<dbReference type="Proteomes" id="UP000680714">
    <property type="component" value="Unassembled WGS sequence"/>
</dbReference>
<protein>
    <submittedName>
        <fullName evidence="1">Uncharacterized protein</fullName>
    </submittedName>
</protein>
<name>A0ABS5I7F6_9PROT</name>
<dbReference type="RefSeq" id="WP_211545858.1">
    <property type="nucleotide sequence ID" value="NZ_JAGTUF010000001.1"/>
</dbReference>
<accession>A0ABS5I7F6</accession>
<reference evidence="1 2" key="1">
    <citation type="submission" date="2021-04" db="EMBL/GenBank/DDBJ databases">
        <title>Magnetospirillum sulfuroxidans sp. nov., a facultative chemolithoautotrophic sulfur-oxidizing alphaproteobacterium isolated from freshwater sediment and proposals for Paramagetospirillum gen. nov., and Magnetospirillaceae fam. nov.</title>
        <authorList>
            <person name="Koziaeva V."/>
            <person name="Geelhoed J.S."/>
            <person name="Sorokin D.Y."/>
            <person name="Grouzdev D.S."/>
        </authorList>
    </citation>
    <scope>NUCLEOTIDE SEQUENCE [LARGE SCALE GENOMIC DNA]</scope>
    <source>
        <strain evidence="1 2">J10</strain>
    </source>
</reference>
<evidence type="ECO:0000313" key="2">
    <source>
        <dbReference type="Proteomes" id="UP000680714"/>
    </source>
</evidence>
<gene>
    <name evidence="1" type="ORF">KEC16_01350</name>
</gene>
<sequence length="300" mass="32150">MRGFYQLQTLFAAQQATAIGLTPSSMNLYQAAQLPPAGSDEFLWGLLNQLPDAGPIQSGSTAGTFFDAYSTVINALVAGHNPLDAVAAAKRNLAEWGHQPPAWVRGYKSMAKQLGAAPHLSFSFTIPSDEDPAVWGLWRQAEVVGGPSARFAEARLSMKTAFGRLLNFAPEASDWYTSSAMSLAYHNPGKAPWNPNSAVNWESTFGDGGSLNRVVIGLLCVRDIALSYESEAEYPDEEQTEIEDGSALGLWPYYLDNRVSTTQATFNADGNLDVSVDSSSGTPVIVGIVTQSAARFFGGQ</sequence>
<proteinExistence type="predicted"/>
<organism evidence="1 2">
    <name type="scientific">Magnetospirillum sulfuroxidans</name>
    <dbReference type="NCBI Taxonomy" id="611300"/>
    <lineage>
        <taxon>Bacteria</taxon>
        <taxon>Pseudomonadati</taxon>
        <taxon>Pseudomonadota</taxon>
        <taxon>Alphaproteobacteria</taxon>
        <taxon>Rhodospirillales</taxon>
        <taxon>Rhodospirillaceae</taxon>
        <taxon>Magnetospirillum</taxon>
    </lineage>
</organism>
<dbReference type="EMBL" id="JAGTUF010000001">
    <property type="protein sequence ID" value="MBR9970357.1"/>
    <property type="molecule type" value="Genomic_DNA"/>
</dbReference>
<evidence type="ECO:0000313" key="1">
    <source>
        <dbReference type="EMBL" id="MBR9970357.1"/>
    </source>
</evidence>
<comment type="caution">
    <text evidence="1">The sequence shown here is derived from an EMBL/GenBank/DDBJ whole genome shotgun (WGS) entry which is preliminary data.</text>
</comment>